<gene>
    <name evidence="2" type="ORF">ABID37_003751</name>
</gene>
<proteinExistence type="predicted"/>
<accession>A0ABV2N4R6</accession>
<name>A0ABV2N4R6_9HYPH</name>
<protein>
    <submittedName>
        <fullName evidence="2">Uncharacterized protein</fullName>
    </submittedName>
</protein>
<evidence type="ECO:0000313" key="3">
    <source>
        <dbReference type="Proteomes" id="UP001549076"/>
    </source>
</evidence>
<feature type="chain" id="PRO_5045729126" evidence="1">
    <location>
        <begin position="29"/>
        <end position="99"/>
    </location>
</feature>
<evidence type="ECO:0000313" key="2">
    <source>
        <dbReference type="EMBL" id="MET3793523.1"/>
    </source>
</evidence>
<keyword evidence="1" id="KW-0732">Signal</keyword>
<feature type="signal peptide" evidence="1">
    <location>
        <begin position="1"/>
        <end position="28"/>
    </location>
</feature>
<dbReference type="Proteomes" id="UP001549076">
    <property type="component" value="Unassembled WGS sequence"/>
</dbReference>
<reference evidence="2 3" key="1">
    <citation type="submission" date="2024-06" db="EMBL/GenBank/DDBJ databases">
        <title>Genomic Encyclopedia of Type Strains, Phase IV (KMG-IV): sequencing the most valuable type-strain genomes for metagenomic binning, comparative biology and taxonomic classification.</title>
        <authorList>
            <person name="Goeker M."/>
        </authorList>
    </citation>
    <scope>NUCLEOTIDE SEQUENCE [LARGE SCALE GENOMIC DNA]</scope>
    <source>
        <strain evidence="2 3">DSM 27865</strain>
    </source>
</reference>
<dbReference type="EMBL" id="JBEPML010000015">
    <property type="protein sequence ID" value="MET3793523.1"/>
    <property type="molecule type" value="Genomic_DNA"/>
</dbReference>
<organism evidence="2 3">
    <name type="scientific">Aquamicrobium terrae</name>
    <dbReference type="NCBI Taxonomy" id="1324945"/>
    <lineage>
        <taxon>Bacteria</taxon>
        <taxon>Pseudomonadati</taxon>
        <taxon>Pseudomonadota</taxon>
        <taxon>Alphaproteobacteria</taxon>
        <taxon>Hyphomicrobiales</taxon>
        <taxon>Phyllobacteriaceae</taxon>
        <taxon>Aquamicrobium</taxon>
    </lineage>
</organism>
<keyword evidence="3" id="KW-1185">Reference proteome</keyword>
<sequence>MRKAHGGKALALMVLAFALAGITLPAAAQQRPPVVQDQASEIIQLQNRIQRQQFEQQQQIYKQLDRQQNAQPQPPPRVPAFQQNCQIQLSGNSYIRTCR</sequence>
<dbReference type="RefSeq" id="WP_354197464.1">
    <property type="nucleotide sequence ID" value="NZ_JBEPML010000015.1"/>
</dbReference>
<comment type="caution">
    <text evidence="2">The sequence shown here is derived from an EMBL/GenBank/DDBJ whole genome shotgun (WGS) entry which is preliminary data.</text>
</comment>
<evidence type="ECO:0000256" key="1">
    <source>
        <dbReference type="SAM" id="SignalP"/>
    </source>
</evidence>